<dbReference type="InterPro" id="IPR050177">
    <property type="entry name" value="Lipid_A_modif_metabolic_enz"/>
</dbReference>
<dbReference type="STRING" id="1441930.Z042_21270"/>
<feature type="domain" description="NAD-dependent epimerase/dehydratase" evidence="1">
    <location>
        <begin position="3"/>
        <end position="219"/>
    </location>
</feature>
<dbReference type="KEGG" id="sfo:Z042_21270"/>
<dbReference type="PANTHER" id="PTHR43245:SF58">
    <property type="entry name" value="BLL5923 PROTEIN"/>
    <property type="match status" value="1"/>
</dbReference>
<dbReference type="Gene3D" id="3.40.50.720">
    <property type="entry name" value="NAD(P)-binding Rossmann-like Domain"/>
    <property type="match status" value="1"/>
</dbReference>
<protein>
    <recommendedName>
        <fullName evidence="1">NAD-dependent epimerase/dehydratase domain-containing protein</fullName>
    </recommendedName>
</protein>
<dbReference type="Proteomes" id="UP000019030">
    <property type="component" value="Chromosome"/>
</dbReference>
<dbReference type="PANTHER" id="PTHR43245">
    <property type="entry name" value="BIFUNCTIONAL POLYMYXIN RESISTANCE PROTEIN ARNA"/>
    <property type="match status" value="1"/>
</dbReference>
<evidence type="ECO:0000313" key="2">
    <source>
        <dbReference type="EMBL" id="AHG21859.1"/>
    </source>
</evidence>
<dbReference type="EMBL" id="CP007044">
    <property type="protein sequence ID" value="AHG21859.1"/>
    <property type="molecule type" value="Genomic_DNA"/>
</dbReference>
<reference evidence="2 3" key="2">
    <citation type="submission" date="2015-03" db="EMBL/GenBank/DDBJ databases">
        <authorList>
            <person name="Chan K.-G."/>
        </authorList>
    </citation>
    <scope>NUCLEOTIDE SEQUENCE [LARGE SCALE GENOMIC DNA]</scope>
    <source>
        <strain evidence="2 3">RB-25</strain>
    </source>
</reference>
<dbReference type="InterPro" id="IPR001509">
    <property type="entry name" value="Epimerase_deHydtase"/>
</dbReference>
<sequence>MNVLVTGANGFIGRELCNELTARGIPFVGTGRVAQGKLIGVGELAPDTDWTKALSNITDIVHLAARVHVMNERESDPLAAFRRINVEGTINLAHQALAAGVRRFVFVSSVKVNGEATTVKPYAESDTAAPVDPYGVSKHEAEQALWELARHTSLEVVVVRPPLVYGPGVKANFRNLMGAVARGIPLPIGAIHNARSMVAIDNLVDFLITTLQHNAAAGQMFLVSDGDDLSTPALARKLGSAMGRPARLIPVPPSILHLLGILTGKQSTIDRLTGSLQVDINHAKTLLGWQPRVSVNQALERTISHFLSARETE</sequence>
<dbReference type="Pfam" id="PF01370">
    <property type="entry name" value="Epimerase"/>
    <property type="match status" value="1"/>
</dbReference>
<reference evidence="2 3" key="1">
    <citation type="submission" date="2014-01" db="EMBL/GenBank/DDBJ databases">
        <title>Isolation of Serratia multitudinisentens RB-25 from Ex-Landfill site.</title>
        <authorList>
            <person name="Robson E.H.J."/>
        </authorList>
    </citation>
    <scope>NUCLEOTIDE SEQUENCE [LARGE SCALE GENOMIC DNA]</scope>
    <source>
        <strain evidence="2 3">RB-25</strain>
    </source>
</reference>
<evidence type="ECO:0000259" key="1">
    <source>
        <dbReference type="Pfam" id="PF01370"/>
    </source>
</evidence>
<accession>W0LHI0</accession>
<organism evidence="2 3">
    <name type="scientific">Chania multitudinisentens RB-25</name>
    <dbReference type="NCBI Taxonomy" id="1441930"/>
    <lineage>
        <taxon>Bacteria</taxon>
        <taxon>Pseudomonadati</taxon>
        <taxon>Pseudomonadota</taxon>
        <taxon>Gammaproteobacteria</taxon>
        <taxon>Enterobacterales</taxon>
        <taxon>Yersiniaceae</taxon>
        <taxon>Chania</taxon>
    </lineage>
</organism>
<dbReference type="eggNOG" id="COG0451">
    <property type="taxonomic scope" value="Bacteria"/>
</dbReference>
<dbReference type="InterPro" id="IPR036291">
    <property type="entry name" value="NAD(P)-bd_dom_sf"/>
</dbReference>
<proteinExistence type="predicted"/>
<keyword evidence="3" id="KW-1185">Reference proteome</keyword>
<dbReference type="HOGENOM" id="CLU_007383_6_1_6"/>
<evidence type="ECO:0000313" key="3">
    <source>
        <dbReference type="Proteomes" id="UP000019030"/>
    </source>
</evidence>
<dbReference type="CDD" id="cd05232">
    <property type="entry name" value="UDP_G4E_4_SDR_e"/>
    <property type="match status" value="1"/>
</dbReference>
<dbReference type="RefSeq" id="WP_024911805.1">
    <property type="nucleotide sequence ID" value="NZ_CP007044.2"/>
</dbReference>
<dbReference type="SUPFAM" id="SSF51735">
    <property type="entry name" value="NAD(P)-binding Rossmann-fold domains"/>
    <property type="match status" value="1"/>
</dbReference>
<name>W0LHI0_9GAMM</name>
<dbReference type="OrthoDB" id="9778052at2"/>
<dbReference type="PATRIC" id="fig|1441930.4.peg.4202"/>
<dbReference type="AlphaFoldDB" id="W0LHI0"/>
<gene>
    <name evidence="2" type="ORF">Z042_21270</name>
</gene>